<name>A0A940YI38_9BURK</name>
<keyword evidence="4" id="KW-1185">Reference proteome</keyword>
<dbReference type="Proteomes" id="UP000678374">
    <property type="component" value="Unassembled WGS sequence"/>
</dbReference>
<feature type="transmembrane region" description="Helical" evidence="2">
    <location>
        <begin position="99"/>
        <end position="117"/>
    </location>
</feature>
<evidence type="ECO:0000256" key="1">
    <source>
        <dbReference type="SAM" id="MobiDB-lite"/>
    </source>
</evidence>
<feature type="transmembrane region" description="Helical" evidence="2">
    <location>
        <begin position="162"/>
        <end position="183"/>
    </location>
</feature>
<feature type="transmembrane region" description="Helical" evidence="2">
    <location>
        <begin position="67"/>
        <end position="87"/>
    </location>
</feature>
<keyword evidence="2" id="KW-0812">Transmembrane</keyword>
<feature type="transmembrane region" description="Helical" evidence="2">
    <location>
        <begin position="129"/>
        <end position="150"/>
    </location>
</feature>
<proteinExistence type="predicted"/>
<evidence type="ECO:0000256" key="2">
    <source>
        <dbReference type="SAM" id="Phobius"/>
    </source>
</evidence>
<keyword evidence="2" id="KW-1133">Transmembrane helix</keyword>
<reference evidence="3" key="1">
    <citation type="submission" date="2021-04" db="EMBL/GenBank/DDBJ databases">
        <title>The genome sequence of Ideonella sp. 4Y11.</title>
        <authorList>
            <person name="Liu Y."/>
        </authorList>
    </citation>
    <scope>NUCLEOTIDE SEQUENCE</scope>
    <source>
        <strain evidence="3">4Y11</strain>
    </source>
</reference>
<dbReference type="RefSeq" id="WP_210801660.1">
    <property type="nucleotide sequence ID" value="NZ_JAGQDE010000006.1"/>
</dbReference>
<organism evidence="3 4">
    <name type="scientific">Ideonella aquatica</name>
    <dbReference type="NCBI Taxonomy" id="2824119"/>
    <lineage>
        <taxon>Bacteria</taxon>
        <taxon>Pseudomonadati</taxon>
        <taxon>Pseudomonadota</taxon>
        <taxon>Betaproteobacteria</taxon>
        <taxon>Burkholderiales</taxon>
        <taxon>Sphaerotilaceae</taxon>
        <taxon>Ideonella</taxon>
    </lineage>
</organism>
<accession>A0A940YI38</accession>
<protein>
    <submittedName>
        <fullName evidence="3">Uncharacterized protein</fullName>
    </submittedName>
</protein>
<sequence>MPSTDQSMAPSEDEQDECLSNEDPRLSGRLANWALGLWCLSLLLPAFQTREREPWLGAEVLMIGPFFGWASMGFAVYANAFFAHACTQLLKGGRPGSSVLWMLAMTATLPWFQGVLRDEGTGMVLAVTSWGWGAVLWVLSMLMLASASAVASGRLGPRGLRVLGGLGAVSLMGLLGVNAWQYWNANLPERQRDLALGLAFTLKPPCGVPLTLVEGHLVPANSALIVDVDPALDPEIKDRVHFALPAQLGAMHEGHAWRVVDWEDDSRMAFWQRLTPSADIPVVQVRAAQGGAVIRLLATAHGPVLYEQTLRTRPGFRGYMELCPFHSERLGHQYMTGPDEQLLRAVKPPKLPQDNHLRDETAATPCPKGKSDLYGLEDVRDWDGREVIAREWHDSKALLCSPSYVAKAQFWLRDGRLGAAVTVRDRRSLRQLARLDTEEPCVSMPCVRPPDDAITAVQIGDQVSTIYLPQQTVTVRRRSSGW</sequence>
<comment type="caution">
    <text evidence="3">The sequence shown here is derived from an EMBL/GenBank/DDBJ whole genome shotgun (WGS) entry which is preliminary data.</text>
</comment>
<feature type="region of interest" description="Disordered" evidence="1">
    <location>
        <begin position="1"/>
        <end position="21"/>
    </location>
</feature>
<evidence type="ECO:0000313" key="4">
    <source>
        <dbReference type="Proteomes" id="UP000678374"/>
    </source>
</evidence>
<dbReference type="EMBL" id="JAGQDE010000006">
    <property type="protein sequence ID" value="MBQ0959147.1"/>
    <property type="molecule type" value="Genomic_DNA"/>
</dbReference>
<dbReference type="AlphaFoldDB" id="A0A940YI38"/>
<feature type="compositionally biased region" description="Acidic residues" evidence="1">
    <location>
        <begin position="11"/>
        <end position="20"/>
    </location>
</feature>
<evidence type="ECO:0000313" key="3">
    <source>
        <dbReference type="EMBL" id="MBQ0959147.1"/>
    </source>
</evidence>
<gene>
    <name evidence="3" type="ORF">KAK06_09250</name>
</gene>
<keyword evidence="2" id="KW-0472">Membrane</keyword>